<accession>A0ABN7VLP9</accession>
<reference evidence="1 2" key="1">
    <citation type="submission" date="2021-06" db="EMBL/GenBank/DDBJ databases">
        <authorList>
            <person name="Kallberg Y."/>
            <person name="Tangrot J."/>
            <person name="Rosling A."/>
        </authorList>
    </citation>
    <scope>NUCLEOTIDE SEQUENCE [LARGE SCALE GENOMIC DNA]</scope>
    <source>
        <strain evidence="1 2">120-4 pot B 10/14</strain>
    </source>
</reference>
<protein>
    <submittedName>
        <fullName evidence="1">866_t:CDS:1</fullName>
    </submittedName>
</protein>
<evidence type="ECO:0000313" key="2">
    <source>
        <dbReference type="Proteomes" id="UP000789901"/>
    </source>
</evidence>
<organism evidence="1 2">
    <name type="scientific">Gigaspora margarita</name>
    <dbReference type="NCBI Taxonomy" id="4874"/>
    <lineage>
        <taxon>Eukaryota</taxon>
        <taxon>Fungi</taxon>
        <taxon>Fungi incertae sedis</taxon>
        <taxon>Mucoromycota</taxon>
        <taxon>Glomeromycotina</taxon>
        <taxon>Glomeromycetes</taxon>
        <taxon>Diversisporales</taxon>
        <taxon>Gigasporaceae</taxon>
        <taxon>Gigaspora</taxon>
    </lineage>
</organism>
<feature type="non-terminal residue" evidence="1">
    <location>
        <position position="63"/>
    </location>
</feature>
<proteinExistence type="predicted"/>
<dbReference type="EMBL" id="CAJVQB010017391">
    <property type="protein sequence ID" value="CAG8784024.1"/>
    <property type="molecule type" value="Genomic_DNA"/>
</dbReference>
<keyword evidence="2" id="KW-1185">Reference proteome</keyword>
<dbReference type="Proteomes" id="UP000789901">
    <property type="component" value="Unassembled WGS sequence"/>
</dbReference>
<gene>
    <name evidence="1" type="ORF">GMARGA_LOCUS20145</name>
</gene>
<name>A0ABN7VLP9_GIGMA</name>
<evidence type="ECO:0000313" key="1">
    <source>
        <dbReference type="EMBL" id="CAG8784024.1"/>
    </source>
</evidence>
<comment type="caution">
    <text evidence="1">The sequence shown here is derived from an EMBL/GenBank/DDBJ whole genome shotgun (WGS) entry which is preliminary data.</text>
</comment>
<sequence>MSFLKKFINKIYKKFNKKQENDWNYNNWPNWNQDSWSTYLIDNKKEFKTTLLIIKKENQLKIK</sequence>